<dbReference type="AlphaFoldDB" id="A0A6P1E1E4"/>
<dbReference type="InterPro" id="IPR050367">
    <property type="entry name" value="APC_superfamily"/>
</dbReference>
<evidence type="ECO:0000256" key="2">
    <source>
        <dbReference type="ARBA" id="ARBA00022448"/>
    </source>
</evidence>
<dbReference type="Pfam" id="PF13520">
    <property type="entry name" value="AA_permease_2"/>
    <property type="match status" value="1"/>
</dbReference>
<feature type="transmembrane region" description="Helical" evidence="7">
    <location>
        <begin position="432"/>
        <end position="452"/>
    </location>
</feature>
<dbReference type="GO" id="GO:0005886">
    <property type="term" value="C:plasma membrane"/>
    <property type="evidence" value="ECO:0007669"/>
    <property type="project" value="UniProtKB-SubCell"/>
</dbReference>
<feature type="transmembrane region" description="Helical" evidence="7">
    <location>
        <begin position="42"/>
        <end position="59"/>
    </location>
</feature>
<feature type="transmembrane region" description="Helical" evidence="7">
    <location>
        <begin position="397"/>
        <end position="420"/>
    </location>
</feature>
<evidence type="ECO:0000313" key="8">
    <source>
        <dbReference type="EMBL" id="QHB50967.1"/>
    </source>
</evidence>
<dbReference type="Gene3D" id="1.20.1740.10">
    <property type="entry name" value="Amino acid/polyamine transporter I"/>
    <property type="match status" value="1"/>
</dbReference>
<accession>A0A6P1E1E4</accession>
<evidence type="ECO:0000256" key="6">
    <source>
        <dbReference type="ARBA" id="ARBA00023136"/>
    </source>
</evidence>
<gene>
    <name evidence="8" type="ORF">GQR93_01370</name>
</gene>
<feature type="transmembrane region" description="Helical" evidence="7">
    <location>
        <begin position="122"/>
        <end position="142"/>
    </location>
</feature>
<feature type="transmembrane region" description="Helical" evidence="7">
    <location>
        <begin position="354"/>
        <end position="376"/>
    </location>
</feature>
<dbReference type="PIRSF" id="PIRSF006060">
    <property type="entry name" value="AA_transporter"/>
    <property type="match status" value="1"/>
</dbReference>
<dbReference type="GO" id="GO:0022857">
    <property type="term" value="F:transmembrane transporter activity"/>
    <property type="evidence" value="ECO:0007669"/>
    <property type="project" value="InterPro"/>
</dbReference>
<name>A0A6P1E1E4_LENHI</name>
<evidence type="ECO:0000256" key="3">
    <source>
        <dbReference type="ARBA" id="ARBA00022475"/>
    </source>
</evidence>
<feature type="transmembrane region" description="Helical" evidence="7">
    <location>
        <begin position="195"/>
        <end position="217"/>
    </location>
</feature>
<evidence type="ECO:0000256" key="4">
    <source>
        <dbReference type="ARBA" id="ARBA00022692"/>
    </source>
</evidence>
<evidence type="ECO:0000313" key="9">
    <source>
        <dbReference type="Proteomes" id="UP000465035"/>
    </source>
</evidence>
<dbReference type="PANTHER" id="PTHR42770">
    <property type="entry name" value="AMINO ACID TRANSPORTER-RELATED"/>
    <property type="match status" value="1"/>
</dbReference>
<protein>
    <submittedName>
        <fullName evidence="8">Amino acid permease</fullName>
    </submittedName>
</protein>
<feature type="transmembrane region" description="Helical" evidence="7">
    <location>
        <begin position="149"/>
        <end position="175"/>
    </location>
</feature>
<sequence length="478" mass="52273">MKVEEMEKEKKFRLFDAVLMAVVVVLVVESVAPAAAIGPSQFFWWGALLILFFLPYGLISAELGTTYDGDGGIYDWVRKAFGKRWGGRAAWLYWINFPIWMASLAVLFTGVIGQVFPTHFGTWTNVVIQLVFIAIVTLISCYPIADSKWILNLAAIAKVVIMLSLGILGIYVAMTKGVASNFTVKTMLPQMDVKSLGYISVILFNFLGFEVVTSMASEMPNPKKQIPQAIIWGGILIAVFYVFAAFGMGVAIPSDKLSTSSGLMESILLLIGGNNWFVILIAIMFMYTLAANLISWSAGVNYVASYAAKNHDLPAVFAIESKKNGMPIGATLLNGLIAAILVVVSPLIPNQNIFWAFFSLNVVALLGSYILMFPSFSKLRKIDPKAERPFKVPGNKFMISLMTWIPVTLLVVTVIMSAVPLNGSAEEINGKVPILIGTIITLILGEICIRIAEKHGDKKAHQEASSHIEGHSEHALEK</sequence>
<feature type="transmembrane region" description="Helical" evidence="7">
    <location>
        <begin position="328"/>
        <end position="348"/>
    </location>
</feature>
<dbReference type="Proteomes" id="UP000465035">
    <property type="component" value="Chromosome"/>
</dbReference>
<dbReference type="EMBL" id="CP047121">
    <property type="protein sequence ID" value="QHB50967.1"/>
    <property type="molecule type" value="Genomic_DNA"/>
</dbReference>
<keyword evidence="4 7" id="KW-0812">Transmembrane</keyword>
<feature type="transmembrane region" description="Helical" evidence="7">
    <location>
        <begin position="91"/>
        <end position="116"/>
    </location>
</feature>
<organism evidence="8 9">
    <name type="scientific">Lentilactobacillus hilgardii</name>
    <name type="common">Lactobacillus hilgardii</name>
    <dbReference type="NCBI Taxonomy" id="1588"/>
    <lineage>
        <taxon>Bacteria</taxon>
        <taxon>Bacillati</taxon>
        <taxon>Bacillota</taxon>
        <taxon>Bacilli</taxon>
        <taxon>Lactobacillales</taxon>
        <taxon>Lactobacillaceae</taxon>
        <taxon>Lentilactobacillus</taxon>
    </lineage>
</organism>
<keyword evidence="6 7" id="KW-0472">Membrane</keyword>
<comment type="subcellular location">
    <subcellularLocation>
        <location evidence="1">Cell membrane</location>
        <topology evidence="1">Multi-pass membrane protein</topology>
    </subcellularLocation>
</comment>
<feature type="transmembrane region" description="Helical" evidence="7">
    <location>
        <begin position="229"/>
        <end position="252"/>
    </location>
</feature>
<feature type="transmembrane region" description="Helical" evidence="7">
    <location>
        <begin position="12"/>
        <end position="36"/>
    </location>
</feature>
<evidence type="ECO:0000256" key="1">
    <source>
        <dbReference type="ARBA" id="ARBA00004651"/>
    </source>
</evidence>
<proteinExistence type="predicted"/>
<evidence type="ECO:0000256" key="7">
    <source>
        <dbReference type="SAM" id="Phobius"/>
    </source>
</evidence>
<dbReference type="PANTHER" id="PTHR42770:SF15">
    <property type="entry name" value="GLUTAMATE_GAMMA-AMINOBUTYRATE ANTIPORTER-RELATED"/>
    <property type="match status" value="1"/>
</dbReference>
<reference evidence="8 9" key="1">
    <citation type="submission" date="2019-12" db="EMBL/GenBank/DDBJ databases">
        <title>Lactobacillus hilgardii FLUB.</title>
        <authorList>
            <person name="Gustaw K."/>
        </authorList>
    </citation>
    <scope>NUCLEOTIDE SEQUENCE [LARGE SCALE GENOMIC DNA]</scope>
    <source>
        <strain evidence="8 9">FLUB</strain>
    </source>
</reference>
<keyword evidence="5 7" id="KW-1133">Transmembrane helix</keyword>
<feature type="transmembrane region" description="Helical" evidence="7">
    <location>
        <begin position="267"/>
        <end position="287"/>
    </location>
</feature>
<keyword evidence="2" id="KW-0813">Transport</keyword>
<keyword evidence="3" id="KW-1003">Cell membrane</keyword>
<dbReference type="InterPro" id="IPR002293">
    <property type="entry name" value="AA/rel_permease1"/>
</dbReference>
<evidence type="ECO:0000256" key="5">
    <source>
        <dbReference type="ARBA" id="ARBA00022989"/>
    </source>
</evidence>